<dbReference type="EMBL" id="JAVFHQ010000008">
    <property type="protein sequence ID" value="KAK4548305.1"/>
    <property type="molecule type" value="Genomic_DNA"/>
</dbReference>
<sequence length="356" mass="37594">MASQNNPTYAQWTLPASGGIDALQFDSAATLGRLLDDEVNVEIRAASVNYRELVIVKGGLPGTNESSSQQGVVPGSDGAGIVSAVGSNVTNFKPGDRVVTHIFPHVPDDYKPVMADVSAGLGKEMDGTLRQYGRFHHTTLVHAPENLTFEEAATLTCSGLTAWNALFGLRGREVGQGDWVLVQGTGGVSVAALQFAVAAGATVVATTSSEAKADRLRRLGATHVVNYKTTPEWGASARGLTPDNRGFDVVVDVGGDMTLGQSVQAIRTDGIVVAAGLIGGSAEPVPMMAALFNHCTVRGIIAGTRAQFDDMVKFVEAKNVKPALDDVVFGIRDVKDAYRRLDKQAHFSKIVIRLHA</sequence>
<proteinExistence type="predicted"/>
<dbReference type="PANTHER" id="PTHR45033:SF2">
    <property type="entry name" value="ZINC-TYPE ALCOHOL DEHYDROGENASE-LIKE PROTEIN C1773.06C"/>
    <property type="match status" value="1"/>
</dbReference>
<dbReference type="CDD" id="cd08276">
    <property type="entry name" value="MDR7"/>
    <property type="match status" value="1"/>
</dbReference>
<protein>
    <recommendedName>
        <fullName evidence="1">Enoyl reductase (ER) domain-containing protein</fullName>
    </recommendedName>
</protein>
<dbReference type="Proteomes" id="UP001324427">
    <property type="component" value="Unassembled WGS sequence"/>
</dbReference>
<accession>A0AAV9JS65</accession>
<dbReference type="InterPro" id="IPR036291">
    <property type="entry name" value="NAD(P)-bd_dom_sf"/>
</dbReference>
<dbReference type="GO" id="GO:0016491">
    <property type="term" value="F:oxidoreductase activity"/>
    <property type="evidence" value="ECO:0007669"/>
    <property type="project" value="InterPro"/>
</dbReference>
<gene>
    <name evidence="2" type="ORF">LTR36_010175</name>
</gene>
<dbReference type="PANTHER" id="PTHR45033">
    <property type="match status" value="1"/>
</dbReference>
<dbReference type="Pfam" id="PF08240">
    <property type="entry name" value="ADH_N"/>
    <property type="match status" value="1"/>
</dbReference>
<dbReference type="InterPro" id="IPR013149">
    <property type="entry name" value="ADH-like_C"/>
</dbReference>
<feature type="domain" description="Enoyl reductase (ER)" evidence="1">
    <location>
        <begin position="18"/>
        <end position="352"/>
    </location>
</feature>
<dbReference type="Pfam" id="PF00107">
    <property type="entry name" value="ADH_zinc_N"/>
    <property type="match status" value="1"/>
</dbReference>
<dbReference type="Gene3D" id="3.40.50.720">
    <property type="entry name" value="NAD(P)-binding Rossmann-like Domain"/>
    <property type="match status" value="1"/>
</dbReference>
<comment type="caution">
    <text evidence="2">The sequence shown here is derived from an EMBL/GenBank/DDBJ whole genome shotgun (WGS) entry which is preliminary data.</text>
</comment>
<dbReference type="InterPro" id="IPR020843">
    <property type="entry name" value="ER"/>
</dbReference>
<dbReference type="InterPro" id="IPR013154">
    <property type="entry name" value="ADH-like_N"/>
</dbReference>
<keyword evidence="3" id="KW-1185">Reference proteome</keyword>
<reference evidence="2 3" key="1">
    <citation type="submission" date="2021-11" db="EMBL/GenBank/DDBJ databases">
        <title>Black yeast isolated from Biological Soil Crust.</title>
        <authorList>
            <person name="Kurbessoian T."/>
        </authorList>
    </citation>
    <scope>NUCLEOTIDE SEQUENCE [LARGE SCALE GENOMIC DNA]</scope>
    <source>
        <strain evidence="2 3">CCFEE 5522</strain>
    </source>
</reference>
<dbReference type="SMART" id="SM00829">
    <property type="entry name" value="PKS_ER"/>
    <property type="match status" value="1"/>
</dbReference>
<evidence type="ECO:0000313" key="2">
    <source>
        <dbReference type="EMBL" id="KAK4548305.1"/>
    </source>
</evidence>
<organism evidence="2 3">
    <name type="scientific">Oleoguttula mirabilis</name>
    <dbReference type="NCBI Taxonomy" id="1507867"/>
    <lineage>
        <taxon>Eukaryota</taxon>
        <taxon>Fungi</taxon>
        <taxon>Dikarya</taxon>
        <taxon>Ascomycota</taxon>
        <taxon>Pezizomycotina</taxon>
        <taxon>Dothideomycetes</taxon>
        <taxon>Dothideomycetidae</taxon>
        <taxon>Mycosphaerellales</taxon>
        <taxon>Teratosphaeriaceae</taxon>
        <taxon>Oleoguttula</taxon>
    </lineage>
</organism>
<evidence type="ECO:0000259" key="1">
    <source>
        <dbReference type="SMART" id="SM00829"/>
    </source>
</evidence>
<dbReference type="InterPro" id="IPR052711">
    <property type="entry name" value="Zinc_ADH-like"/>
</dbReference>
<dbReference type="SUPFAM" id="SSF50129">
    <property type="entry name" value="GroES-like"/>
    <property type="match status" value="1"/>
</dbReference>
<dbReference type="SUPFAM" id="SSF51735">
    <property type="entry name" value="NAD(P)-binding Rossmann-fold domains"/>
    <property type="match status" value="1"/>
</dbReference>
<dbReference type="Gene3D" id="3.90.180.10">
    <property type="entry name" value="Medium-chain alcohol dehydrogenases, catalytic domain"/>
    <property type="match status" value="1"/>
</dbReference>
<dbReference type="AlphaFoldDB" id="A0AAV9JS65"/>
<name>A0AAV9JS65_9PEZI</name>
<dbReference type="InterPro" id="IPR011032">
    <property type="entry name" value="GroES-like_sf"/>
</dbReference>
<evidence type="ECO:0000313" key="3">
    <source>
        <dbReference type="Proteomes" id="UP001324427"/>
    </source>
</evidence>